<protein>
    <submittedName>
        <fullName evidence="4">Chitobiase/beta-hexosaminidase C-terminal domain-containing protein</fullName>
    </submittedName>
</protein>
<dbReference type="EMBL" id="JAOTIF010000030">
    <property type="protein sequence ID" value="MCU7552200.1"/>
    <property type="molecule type" value="Genomic_DNA"/>
</dbReference>
<gene>
    <name evidence="4" type="ORF">OCK74_23985</name>
</gene>
<dbReference type="GO" id="GO:0020037">
    <property type="term" value="F:heme binding"/>
    <property type="evidence" value="ECO:0007669"/>
    <property type="project" value="InterPro"/>
</dbReference>
<sequence>MQRWKNILFNTSLFLNCLLVYLQLFEDRLSIPVWLQVAGRMHPMILHFPVVLISAYAIIILFLQISKTNDDQAYQNIADLILLFAALSSGFTALVGLFLSKEGGYDIETLQWHKWGGVVISVFTLAWYYFRKPLQVYKYFALVTSLTALCLVTLVGHQGANITHGQDFLLSPLMQEKKQVAIAPGEAEVYAHLVRPILETKCITCHNSKKAKGELVMDTEEMILKGGKSGVLWDTTVADLGLMLRRIHLPEDQKKHMPPLGKPQLTEEEIWILTQWIKRGADFKIKVADLSPADTLHQIANRIFTVNETAEYDFEEAAPSTVAQLNTANRVVDAEAVASPALNVSFFNSQLFKAVQLKELEKIKKQVVSLDLSKMPVKDEDLKIISGFENLRKLNLNFTGITGAVLPAFKNLKFLKSLSLSGTKVNAEQLKQLKDFPKLKTVFTWNIPVTSAEMEKLKLELKNIHFETGFKGDTVVMKLMPPLVQNEEAFISAPVPLKLKHYINGATIKYTLDGSEPDSIHSTVFKEGQMINGNVYVRAKAFKQGWVSSDVIEANFYKSTHKVDSVIFLIPPDPAYKGEGKMLTDLVKGKTNFKLGNWLAWRDNRMETLLQFAKPTTVQSITLSTLLDVDSYIMPPTRIEIWGGADPKKLKLLSSMSPQQPTKSQPASMRGLECKFSPATLQYIKVIATPLAKLPAWHSGKGNKAWVFCDEVIVN</sequence>
<evidence type="ECO:0000313" key="5">
    <source>
        <dbReference type="Proteomes" id="UP001155483"/>
    </source>
</evidence>
<feature type="transmembrane region" description="Helical" evidence="1">
    <location>
        <begin position="44"/>
        <end position="65"/>
    </location>
</feature>
<comment type="caution">
    <text evidence="4">The sequence shown here is derived from an EMBL/GenBank/DDBJ whole genome shotgun (WGS) entry which is preliminary data.</text>
</comment>
<proteinExistence type="predicted"/>
<dbReference type="RefSeq" id="WP_279299637.1">
    <property type="nucleotide sequence ID" value="NZ_JAOTIF010000030.1"/>
</dbReference>
<dbReference type="Proteomes" id="UP001155483">
    <property type="component" value="Unassembled WGS sequence"/>
</dbReference>
<dbReference type="Pfam" id="PF09990">
    <property type="entry name" value="DUF2231"/>
    <property type="match status" value="1"/>
</dbReference>
<keyword evidence="1" id="KW-0472">Membrane</keyword>
<evidence type="ECO:0000313" key="4">
    <source>
        <dbReference type="EMBL" id="MCU7552200.1"/>
    </source>
</evidence>
<feature type="domain" description="DUF2231" evidence="3">
    <location>
        <begin position="41"/>
        <end position="162"/>
    </location>
</feature>
<dbReference type="InterPro" id="IPR011429">
    <property type="entry name" value="Cyt_c_Planctomycete-type"/>
</dbReference>
<name>A0A9X3B9L2_9BACT</name>
<dbReference type="Gene3D" id="3.80.10.10">
    <property type="entry name" value="Ribonuclease Inhibitor"/>
    <property type="match status" value="1"/>
</dbReference>
<dbReference type="PANTHER" id="PTHR35889">
    <property type="entry name" value="CYCLOINULO-OLIGOSACCHARIDE FRUCTANOTRANSFERASE-RELATED"/>
    <property type="match status" value="1"/>
</dbReference>
<keyword evidence="1" id="KW-0812">Transmembrane</keyword>
<dbReference type="InterPro" id="IPR032675">
    <property type="entry name" value="LRR_dom_sf"/>
</dbReference>
<evidence type="ECO:0000259" key="3">
    <source>
        <dbReference type="Pfam" id="PF09990"/>
    </source>
</evidence>
<dbReference type="Pfam" id="PF07635">
    <property type="entry name" value="PSCyt1"/>
    <property type="match status" value="1"/>
</dbReference>
<dbReference type="AlphaFoldDB" id="A0A9X3B9L2"/>
<dbReference type="InterPro" id="IPR036909">
    <property type="entry name" value="Cyt_c-like_dom_sf"/>
</dbReference>
<dbReference type="InterPro" id="IPR026876">
    <property type="entry name" value="Fn3_assoc_repeat"/>
</dbReference>
<dbReference type="InterPro" id="IPR019251">
    <property type="entry name" value="DUF2231_TM"/>
</dbReference>
<accession>A0A9X3B9L2</accession>
<dbReference type="SUPFAM" id="SSF52047">
    <property type="entry name" value="RNI-like"/>
    <property type="match status" value="1"/>
</dbReference>
<feature type="domain" description="Cytochrome C Planctomycete-type" evidence="2">
    <location>
        <begin position="202"/>
        <end position="260"/>
    </location>
</feature>
<evidence type="ECO:0000259" key="2">
    <source>
        <dbReference type="Pfam" id="PF07635"/>
    </source>
</evidence>
<reference evidence="4" key="1">
    <citation type="submission" date="2022-09" db="EMBL/GenBank/DDBJ databases">
        <authorList>
            <person name="Yuan C."/>
            <person name="Ke Z."/>
        </authorList>
    </citation>
    <scope>NUCLEOTIDE SEQUENCE</scope>
    <source>
        <strain evidence="4">LB-8</strain>
    </source>
</reference>
<dbReference type="Gene3D" id="1.10.760.10">
    <property type="entry name" value="Cytochrome c-like domain"/>
    <property type="match status" value="1"/>
</dbReference>
<reference evidence="4" key="2">
    <citation type="submission" date="2023-04" db="EMBL/GenBank/DDBJ databases">
        <title>Paracnuella aquatica gen. nov., sp. nov., a member of the family Chitinophagaceae isolated from a hot spring.</title>
        <authorList>
            <person name="Wang C."/>
        </authorList>
    </citation>
    <scope>NUCLEOTIDE SEQUENCE</scope>
    <source>
        <strain evidence="4">LB-8</strain>
    </source>
</reference>
<keyword evidence="1" id="KW-1133">Transmembrane helix</keyword>
<organism evidence="4 5">
    <name type="scientific">Paraflavisolibacter caeni</name>
    <dbReference type="NCBI Taxonomy" id="2982496"/>
    <lineage>
        <taxon>Bacteria</taxon>
        <taxon>Pseudomonadati</taxon>
        <taxon>Bacteroidota</taxon>
        <taxon>Chitinophagia</taxon>
        <taxon>Chitinophagales</taxon>
        <taxon>Chitinophagaceae</taxon>
        <taxon>Paraflavisolibacter</taxon>
    </lineage>
</organism>
<feature type="transmembrane region" description="Helical" evidence="1">
    <location>
        <begin position="112"/>
        <end position="130"/>
    </location>
</feature>
<keyword evidence="5" id="KW-1185">Reference proteome</keyword>
<dbReference type="PANTHER" id="PTHR35889:SF3">
    <property type="entry name" value="F-BOX DOMAIN-CONTAINING PROTEIN"/>
    <property type="match status" value="1"/>
</dbReference>
<evidence type="ECO:0000256" key="1">
    <source>
        <dbReference type="SAM" id="Phobius"/>
    </source>
</evidence>
<dbReference type="GO" id="GO:0009055">
    <property type="term" value="F:electron transfer activity"/>
    <property type="evidence" value="ECO:0007669"/>
    <property type="project" value="InterPro"/>
</dbReference>
<feature type="transmembrane region" description="Helical" evidence="1">
    <location>
        <begin position="77"/>
        <end position="100"/>
    </location>
</feature>
<dbReference type="Pfam" id="PF13287">
    <property type="entry name" value="Fn3_assoc"/>
    <property type="match status" value="1"/>
</dbReference>
<feature type="transmembrane region" description="Helical" evidence="1">
    <location>
        <begin position="7"/>
        <end position="24"/>
    </location>
</feature>
<feature type="transmembrane region" description="Helical" evidence="1">
    <location>
        <begin position="137"/>
        <end position="156"/>
    </location>
</feature>
<dbReference type="SUPFAM" id="SSF46626">
    <property type="entry name" value="Cytochrome c"/>
    <property type="match status" value="1"/>
</dbReference>